<feature type="domain" description="DUF1995" evidence="1">
    <location>
        <begin position="80"/>
        <end position="340"/>
    </location>
</feature>
<sequence length="348" mass="38624">MSRVHKTLPMIPREYLGTNPVDDFVRRMNRLCLIVNRPAVTGKLIQLAIQIGGDGVGKVHDNLYLNQVPHNRFVRQYFYDMASDAALDAVIQCSEGKISNRMKMTVMFPEMNPSMDSYRIGTLLELTRDVGIKLAEQNLRVRICVQSSMGVGIFTGVPKQLSGVATLLQRMDWQSGEGEENEGMIGNYINFGAIGKEHVANVGQDKKGKRVEQDDVFILICPQSMVGVESSIMGPLSEMVDAAGDRPVILINPDLSDKQSSQGQQGVRGRQDRMDFADSFKPIFHFSNTYVSGTSYFPILGSLCKMNPSALWVAHQRRDLVQGGEVYVPVLSTEEPPTGDLIMSSFEK</sequence>
<organism evidence="2">
    <name type="scientific">Odontella aurita</name>
    <dbReference type="NCBI Taxonomy" id="265563"/>
    <lineage>
        <taxon>Eukaryota</taxon>
        <taxon>Sar</taxon>
        <taxon>Stramenopiles</taxon>
        <taxon>Ochrophyta</taxon>
        <taxon>Bacillariophyta</taxon>
        <taxon>Mediophyceae</taxon>
        <taxon>Biddulphiophycidae</taxon>
        <taxon>Eupodiscales</taxon>
        <taxon>Odontellaceae</taxon>
        <taxon>Odontella</taxon>
    </lineage>
</organism>
<gene>
    <name evidence="2" type="ORF">OAUR00152_LOCUS6315</name>
</gene>
<dbReference type="EMBL" id="HBKQ01009427">
    <property type="protein sequence ID" value="CAE2215593.1"/>
    <property type="molecule type" value="Transcribed_RNA"/>
</dbReference>
<dbReference type="AlphaFoldDB" id="A0A7S4I186"/>
<dbReference type="InterPro" id="IPR018962">
    <property type="entry name" value="DUF1995"/>
</dbReference>
<accession>A0A7S4I186</accession>
<protein>
    <recommendedName>
        <fullName evidence="1">DUF1995 domain-containing protein</fullName>
    </recommendedName>
</protein>
<dbReference type="PANTHER" id="PTHR35509">
    <property type="entry name" value="DOMAIN PROTEIN, PUTATIVE (DUF1995)-RELATED"/>
    <property type="match status" value="1"/>
</dbReference>
<proteinExistence type="predicted"/>
<name>A0A7S4I186_9STRA</name>
<reference evidence="2" key="1">
    <citation type="submission" date="2021-01" db="EMBL/GenBank/DDBJ databases">
        <authorList>
            <person name="Corre E."/>
            <person name="Pelletier E."/>
            <person name="Niang G."/>
            <person name="Scheremetjew M."/>
            <person name="Finn R."/>
            <person name="Kale V."/>
            <person name="Holt S."/>
            <person name="Cochrane G."/>
            <person name="Meng A."/>
            <person name="Brown T."/>
            <person name="Cohen L."/>
        </authorList>
    </citation>
    <scope>NUCLEOTIDE SEQUENCE</scope>
    <source>
        <strain evidence="2">Isolate 1302-5</strain>
    </source>
</reference>
<evidence type="ECO:0000313" key="2">
    <source>
        <dbReference type="EMBL" id="CAE2215593.1"/>
    </source>
</evidence>
<dbReference type="InterPro" id="IPR053021">
    <property type="entry name" value="Chloroplast_ADK"/>
</dbReference>
<dbReference type="Pfam" id="PF09353">
    <property type="entry name" value="DUF1995"/>
    <property type="match status" value="1"/>
</dbReference>
<dbReference type="PANTHER" id="PTHR35509:SF6">
    <property type="entry name" value="ADENYLATE KINASE"/>
    <property type="match status" value="1"/>
</dbReference>
<evidence type="ECO:0000259" key="1">
    <source>
        <dbReference type="Pfam" id="PF09353"/>
    </source>
</evidence>